<dbReference type="Pfam" id="PF02559">
    <property type="entry name" value="CarD_TRCF_RID"/>
    <property type="match status" value="1"/>
</dbReference>
<dbReference type="GO" id="GO:0003678">
    <property type="term" value="F:DNA helicase activity"/>
    <property type="evidence" value="ECO:0007669"/>
    <property type="project" value="TreeGrafter"/>
</dbReference>
<keyword evidence="9 13" id="KW-0234">DNA repair</keyword>
<dbReference type="InterPro" id="IPR004576">
    <property type="entry name" value="Mfd"/>
</dbReference>
<dbReference type="Pfam" id="PF00270">
    <property type="entry name" value="DEAD"/>
    <property type="match status" value="1"/>
</dbReference>
<dbReference type="InterPro" id="IPR047112">
    <property type="entry name" value="RecG/Mfd"/>
</dbReference>
<dbReference type="EC" id="3.6.4.-" evidence="13"/>
<evidence type="ECO:0000256" key="8">
    <source>
        <dbReference type="ARBA" id="ARBA00023125"/>
    </source>
</evidence>
<dbReference type="NCBIfam" id="NF007966">
    <property type="entry name" value="PRK10689.1"/>
    <property type="match status" value="1"/>
</dbReference>
<dbReference type="PANTHER" id="PTHR47964">
    <property type="entry name" value="ATP-DEPENDENT DNA HELICASE HOMOLOG RECG, CHLOROPLASTIC"/>
    <property type="match status" value="1"/>
</dbReference>
<keyword evidence="2 13" id="KW-0963">Cytoplasm</keyword>
<dbReference type="FunFam" id="3.40.50.300:FF:000300">
    <property type="entry name" value="Transcription-repair-coupling factor"/>
    <property type="match status" value="1"/>
</dbReference>
<dbReference type="PROSITE" id="PS51194">
    <property type="entry name" value="HELICASE_CTER"/>
    <property type="match status" value="1"/>
</dbReference>
<evidence type="ECO:0000256" key="5">
    <source>
        <dbReference type="ARBA" id="ARBA00022801"/>
    </source>
</evidence>
<dbReference type="Gene3D" id="3.40.50.300">
    <property type="entry name" value="P-loop containing nucleotide triphosphate hydrolases"/>
    <property type="match status" value="2"/>
</dbReference>
<reference evidence="16 17" key="1">
    <citation type="journal article" date="2014" name="Int. J. Syst. Evol. Microbiol.">
        <title>Solimonas terrae sp. nov., isolated from soil.</title>
        <authorList>
            <person name="Kim S.J."/>
            <person name="Moon J.Y."/>
            <person name="Weon H.Y."/>
            <person name="Ahn J.H."/>
            <person name="Chen W.M."/>
            <person name="Kwon S.W."/>
        </authorList>
    </citation>
    <scope>NUCLEOTIDE SEQUENCE [LARGE SCALE GENOMIC DNA]</scope>
    <source>
        <strain evidence="16 17">KIS83-12</strain>
    </source>
</reference>
<evidence type="ECO:0000256" key="1">
    <source>
        <dbReference type="ARBA" id="ARBA00004496"/>
    </source>
</evidence>
<evidence type="ECO:0000256" key="12">
    <source>
        <dbReference type="ARBA" id="ARBA00070128"/>
    </source>
</evidence>
<dbReference type="InterPro" id="IPR041471">
    <property type="entry name" value="UvrB_inter"/>
</dbReference>
<name>A0A6M2BQH7_9GAMM</name>
<dbReference type="Gene3D" id="3.30.2060.10">
    <property type="entry name" value="Penicillin-binding protein 1b domain"/>
    <property type="match status" value="1"/>
</dbReference>
<gene>
    <name evidence="13 16" type="primary">mfd</name>
    <name evidence="16" type="ORF">G7Y85_06800</name>
</gene>
<dbReference type="SUPFAM" id="SSF143517">
    <property type="entry name" value="TRCF domain-like"/>
    <property type="match status" value="1"/>
</dbReference>
<evidence type="ECO:0000256" key="7">
    <source>
        <dbReference type="ARBA" id="ARBA00022840"/>
    </source>
</evidence>
<dbReference type="SMART" id="SM00982">
    <property type="entry name" value="TRCF"/>
    <property type="match status" value="1"/>
</dbReference>
<dbReference type="PROSITE" id="PS51192">
    <property type="entry name" value="HELICASE_ATP_BIND_1"/>
    <property type="match status" value="1"/>
</dbReference>
<dbReference type="HAMAP" id="MF_00969">
    <property type="entry name" value="TRCF"/>
    <property type="match status" value="1"/>
</dbReference>
<evidence type="ECO:0000256" key="3">
    <source>
        <dbReference type="ARBA" id="ARBA00022741"/>
    </source>
</evidence>
<dbReference type="InterPro" id="IPR048635">
    <property type="entry name" value="MFD_D3"/>
</dbReference>
<dbReference type="GO" id="GO:0003684">
    <property type="term" value="F:damaged DNA binding"/>
    <property type="evidence" value="ECO:0007669"/>
    <property type="project" value="InterPro"/>
</dbReference>
<evidence type="ECO:0000259" key="14">
    <source>
        <dbReference type="PROSITE" id="PS51192"/>
    </source>
</evidence>
<dbReference type="PANTHER" id="PTHR47964:SF1">
    <property type="entry name" value="ATP-DEPENDENT DNA HELICASE HOMOLOG RECG, CHLOROPLASTIC"/>
    <property type="match status" value="1"/>
</dbReference>
<dbReference type="InterPro" id="IPR036101">
    <property type="entry name" value="CarD-like/TRCF_RID_sf"/>
</dbReference>
<evidence type="ECO:0000256" key="4">
    <source>
        <dbReference type="ARBA" id="ARBA00022763"/>
    </source>
</evidence>
<dbReference type="EMBL" id="JAAMOW010000003">
    <property type="protein sequence ID" value="NGY04465.1"/>
    <property type="molecule type" value="Genomic_DNA"/>
</dbReference>
<dbReference type="SUPFAM" id="SSF52540">
    <property type="entry name" value="P-loop containing nucleoside triphosphate hydrolases"/>
    <property type="match status" value="4"/>
</dbReference>
<organism evidence="16 17">
    <name type="scientific">Solimonas terrae</name>
    <dbReference type="NCBI Taxonomy" id="1396819"/>
    <lineage>
        <taxon>Bacteria</taxon>
        <taxon>Pseudomonadati</taxon>
        <taxon>Pseudomonadota</taxon>
        <taxon>Gammaproteobacteria</taxon>
        <taxon>Nevskiales</taxon>
        <taxon>Nevskiaceae</taxon>
        <taxon>Solimonas</taxon>
    </lineage>
</organism>
<dbReference type="GO" id="GO:0005737">
    <property type="term" value="C:cytoplasm"/>
    <property type="evidence" value="ECO:0007669"/>
    <property type="project" value="UniProtKB-SubCell"/>
</dbReference>
<proteinExistence type="inferred from homology"/>
<dbReference type="CDD" id="cd17991">
    <property type="entry name" value="DEXHc_TRCF"/>
    <property type="match status" value="1"/>
</dbReference>
<comment type="function">
    <text evidence="13">Couples transcription and DNA repair by recognizing RNA polymerase (RNAP) stalled at DNA lesions. Mediates ATP-dependent release of RNAP and its truncated transcript from the DNA, and recruitment of nucleotide excision repair machinery to the damaged site.</text>
</comment>
<dbReference type="InterPro" id="IPR001650">
    <property type="entry name" value="Helicase_C-like"/>
</dbReference>
<evidence type="ECO:0000256" key="9">
    <source>
        <dbReference type="ARBA" id="ARBA00023204"/>
    </source>
</evidence>
<dbReference type="InterPro" id="IPR014001">
    <property type="entry name" value="Helicase_ATP-bd"/>
</dbReference>
<keyword evidence="3 13" id="KW-0547">Nucleotide-binding</keyword>
<dbReference type="SMART" id="SM00490">
    <property type="entry name" value="HELICc"/>
    <property type="match status" value="1"/>
</dbReference>
<dbReference type="Pfam" id="PF00271">
    <property type="entry name" value="Helicase_C"/>
    <property type="match status" value="1"/>
</dbReference>
<keyword evidence="6" id="KW-0347">Helicase</keyword>
<dbReference type="SMART" id="SM01058">
    <property type="entry name" value="CarD_TRCF"/>
    <property type="match status" value="1"/>
</dbReference>
<dbReference type="GO" id="GO:0006355">
    <property type="term" value="P:regulation of DNA-templated transcription"/>
    <property type="evidence" value="ECO:0007669"/>
    <property type="project" value="UniProtKB-UniRule"/>
</dbReference>
<dbReference type="AlphaFoldDB" id="A0A6M2BQH7"/>
<dbReference type="GO" id="GO:0016787">
    <property type="term" value="F:hydrolase activity"/>
    <property type="evidence" value="ECO:0007669"/>
    <property type="project" value="UniProtKB-KW"/>
</dbReference>
<keyword evidence="8 13" id="KW-0238">DNA-binding</keyword>
<accession>A0A6M2BQH7</accession>
<keyword evidence="4 13" id="KW-0227">DNA damage</keyword>
<keyword evidence="7 13" id="KW-0067">ATP-binding</keyword>
<keyword evidence="17" id="KW-1185">Reference proteome</keyword>
<evidence type="ECO:0000256" key="2">
    <source>
        <dbReference type="ARBA" id="ARBA00022490"/>
    </source>
</evidence>
<dbReference type="InterPro" id="IPR003711">
    <property type="entry name" value="CarD-like/TRCF_RID"/>
</dbReference>
<dbReference type="InterPro" id="IPR027417">
    <property type="entry name" value="P-loop_NTPase"/>
</dbReference>
<sequence length="1139" mass="127004">MTATHSHSVLTPPLPAAAVSWTGLRGPAASLAVARLAQQHTRLIVALAANEQHAYRLEQELRFFLGELPLVHLPDSEVLPYDQFSAHQEILSQRLSALHRLPQMRRGVLLTTADQLMRRLPPRGWLAGRAFDIKLGDKLDPQRFREQLIAAGYQSVSEVQAQGEFAVRGALLDLFPMGAPDAYRIDLFDDEIETIRTFDPETQRSEDKVGQIRLLPAREFPTDRDGIETFRKRYREYFPGDPSRSRIYAEVSKGLMPGGIESWLPLFFSKGTSMLTDYLPPDAVLVALDELERALDEDWQQIGERHERYSGDLERPLMKPEELFVAPAAVMKELGHFARATVGGTLEPRFGFAIGEPRNGADGVRAQLAGLDADEKLLFVAESAGRREALLGFLRPLGILPREHANWDEFVGDGKRFGITLGPLQEGFRLDADKLTLISEAQVFGQRAPAAEVRRKNRIRDPETVLRDLSEISQGSPVVHVQHGVGRYVGLVTLDAGGIETEYLVLEYAGGDKLYVPVTSLNLIHRYAGTEPEHAPLHGLGSDRWAKAQTKAREKAHDVAAELLQIQARRAAKPGMSLEFDEDDYARFADGFPFTSTPDQQKAIDAVLDDMRSDKTMDRVVCGDVGFGKTEVALRAAFVAARSGRQVCMLAPTTLLVEQHAKNFADRFADFPIRIASLSRLRTSKEQNQTLKELSDGKVDIVIGTHRLLQDDIRFKDLGLVVVDEEHRFGVRHKERLKNLRAEVDLLTLTATPIPRTLNMSLAGLRDLSIIATPPPSRVAIKTFVSEWSNALVYEACLRELKRGGQIYFLHNEVKDIEHFARKVQELVPEGRVRFAHGQMRERELEQVMLDFYHQRFNILVCTTIIESGIDVPSANTILIDRAEHLGLAQLHQLRGRVGRSHHRGYAYFLVPSKRALSADAQKRLDAIETLGDLGSGFALATHDLEIRGAGELLGQDQSGQIEEVGFTMYAELLARAVKAIQRGKLDDAPFGSSSCEIDLGVASLIPDSYVPDVHARLTLYKRIAEAADEATLHELKVEMIDRFGLLPPPAERLFDAAELRTTAQKLGITRLRAGGRSITIEFDDKPNIEPIRLIKLIQTQPRTYKLEGQKRLHCYGNFEAPEARVPAATLLLTTLGPV</sequence>
<dbReference type="Gene3D" id="3.40.50.11140">
    <property type="match status" value="1"/>
</dbReference>
<dbReference type="SUPFAM" id="SSF141259">
    <property type="entry name" value="CarD-like"/>
    <property type="match status" value="1"/>
</dbReference>
<dbReference type="SMART" id="SM00487">
    <property type="entry name" value="DEXDc"/>
    <property type="match status" value="1"/>
</dbReference>
<evidence type="ECO:0000256" key="10">
    <source>
        <dbReference type="ARBA" id="ARBA00061104"/>
    </source>
</evidence>
<evidence type="ECO:0000256" key="13">
    <source>
        <dbReference type="HAMAP-Rule" id="MF_00969"/>
    </source>
</evidence>
<keyword evidence="5 13" id="KW-0378">Hydrolase</keyword>
<dbReference type="Gene3D" id="3.40.50.11180">
    <property type="match status" value="1"/>
</dbReference>
<evidence type="ECO:0000313" key="16">
    <source>
        <dbReference type="EMBL" id="NGY04465.1"/>
    </source>
</evidence>
<dbReference type="RefSeq" id="WP_166253881.1">
    <property type="nucleotide sequence ID" value="NZ_JAAMOW010000003.1"/>
</dbReference>
<evidence type="ECO:0000256" key="6">
    <source>
        <dbReference type="ARBA" id="ARBA00022806"/>
    </source>
</evidence>
<comment type="subcellular location">
    <subcellularLocation>
        <location evidence="1 13">Cytoplasm</location>
    </subcellularLocation>
</comment>
<dbReference type="InterPro" id="IPR037235">
    <property type="entry name" value="TRCF-like_C_D7"/>
</dbReference>
<dbReference type="Proteomes" id="UP000472676">
    <property type="component" value="Unassembled WGS sequence"/>
</dbReference>
<dbReference type="GO" id="GO:0005524">
    <property type="term" value="F:ATP binding"/>
    <property type="evidence" value="ECO:0007669"/>
    <property type="project" value="UniProtKB-UniRule"/>
</dbReference>
<dbReference type="NCBIfam" id="TIGR00580">
    <property type="entry name" value="mfd"/>
    <property type="match status" value="1"/>
</dbReference>
<evidence type="ECO:0000313" key="17">
    <source>
        <dbReference type="Proteomes" id="UP000472676"/>
    </source>
</evidence>
<dbReference type="GO" id="GO:0000716">
    <property type="term" value="P:transcription-coupled nucleotide-excision repair, DNA damage recognition"/>
    <property type="evidence" value="ECO:0007669"/>
    <property type="project" value="UniProtKB-UniRule"/>
</dbReference>
<dbReference type="Gene3D" id="3.90.1150.50">
    <property type="entry name" value="Transcription-repair-coupling factor, D7 domain"/>
    <property type="match status" value="1"/>
</dbReference>
<comment type="similarity">
    <text evidence="10 13">In the N-terminal section; belongs to the UvrB family.</text>
</comment>
<evidence type="ECO:0000256" key="11">
    <source>
        <dbReference type="ARBA" id="ARBA00061399"/>
    </source>
</evidence>
<dbReference type="Pfam" id="PF21132">
    <property type="entry name" value="MFD_D3"/>
    <property type="match status" value="1"/>
</dbReference>
<dbReference type="InterPro" id="IPR005118">
    <property type="entry name" value="TRCF_C"/>
</dbReference>
<feature type="domain" description="Helicase ATP-binding" evidence="14">
    <location>
        <begin position="610"/>
        <end position="771"/>
    </location>
</feature>
<feature type="domain" description="Helicase C-terminal" evidence="15">
    <location>
        <begin position="793"/>
        <end position="946"/>
    </location>
</feature>
<dbReference type="Gene3D" id="2.40.10.170">
    <property type="match status" value="1"/>
</dbReference>
<comment type="similarity">
    <text evidence="11 13">In the C-terminal section; belongs to the helicase family. RecG subfamily.</text>
</comment>
<dbReference type="InterPro" id="IPR011545">
    <property type="entry name" value="DEAD/DEAH_box_helicase_dom"/>
</dbReference>
<dbReference type="FunFam" id="3.40.50.300:FF:000546">
    <property type="entry name" value="Transcription-repair-coupling factor"/>
    <property type="match status" value="1"/>
</dbReference>
<comment type="caution">
    <text evidence="16">The sequence shown here is derived from an EMBL/GenBank/DDBJ whole genome shotgun (WGS) entry which is preliminary data.</text>
</comment>
<dbReference type="Pfam" id="PF03461">
    <property type="entry name" value="TRCF"/>
    <property type="match status" value="1"/>
</dbReference>
<evidence type="ECO:0000259" key="15">
    <source>
        <dbReference type="PROSITE" id="PS51194"/>
    </source>
</evidence>
<dbReference type="Pfam" id="PF17757">
    <property type="entry name" value="UvrB_inter"/>
    <property type="match status" value="1"/>
</dbReference>
<protein>
    <recommendedName>
        <fullName evidence="12 13">Transcription-repair-coupling factor</fullName>
        <shortName evidence="13">TRCF</shortName>
        <ecNumber evidence="13">3.6.4.-</ecNumber>
    </recommendedName>
</protein>